<evidence type="ECO:0000256" key="4">
    <source>
        <dbReference type="ARBA" id="ARBA00022679"/>
    </source>
</evidence>
<dbReference type="Gene3D" id="3.40.50.1100">
    <property type="match status" value="2"/>
</dbReference>
<dbReference type="InterPro" id="IPR001926">
    <property type="entry name" value="TrpB-like_PALP"/>
</dbReference>
<dbReference type="InterPro" id="IPR058600">
    <property type="entry name" value="YhjD-like"/>
</dbReference>
<dbReference type="PROSITE" id="PS00901">
    <property type="entry name" value="CYS_SYNTHASE"/>
    <property type="match status" value="1"/>
</dbReference>
<dbReference type="InterPro" id="IPR050214">
    <property type="entry name" value="Cys_Synth/Cystath_Beta-Synth"/>
</dbReference>
<dbReference type="Proteomes" id="UP000702964">
    <property type="component" value="Unassembled WGS sequence"/>
</dbReference>
<evidence type="ECO:0000256" key="7">
    <source>
        <dbReference type="ARBA" id="ARBA00050896"/>
    </source>
</evidence>
<dbReference type="NCBIfam" id="TIGR01136">
    <property type="entry name" value="cysKM"/>
    <property type="match status" value="1"/>
</dbReference>
<keyword evidence="6 10" id="KW-0198">Cysteine biosynthesis</keyword>
<dbReference type="AlphaFoldDB" id="A0A8J4SGB0"/>
<dbReference type="GO" id="GO:0006535">
    <property type="term" value="P:cysteine biosynthetic process from serine"/>
    <property type="evidence" value="ECO:0007669"/>
    <property type="project" value="UniProtKB-UniRule"/>
</dbReference>
<evidence type="ECO:0000259" key="11">
    <source>
        <dbReference type="Pfam" id="PF00291"/>
    </source>
</evidence>
<comment type="catalytic activity">
    <reaction evidence="7">
        <text>hydrogen cyanide + L-cysteine = 3-cyano-L-alanine + hydrogen sulfide + H(+)</text>
        <dbReference type="Rhea" id="RHEA:17821"/>
        <dbReference type="ChEBI" id="CHEBI:15378"/>
        <dbReference type="ChEBI" id="CHEBI:18407"/>
        <dbReference type="ChEBI" id="CHEBI:29919"/>
        <dbReference type="ChEBI" id="CHEBI:35235"/>
        <dbReference type="ChEBI" id="CHEBI:77860"/>
        <dbReference type="EC" id="4.4.1.9"/>
    </reaction>
</comment>
<dbReference type="PANTHER" id="PTHR10314">
    <property type="entry name" value="CYSTATHIONINE BETA-SYNTHASE"/>
    <property type="match status" value="1"/>
</dbReference>
<evidence type="ECO:0000256" key="6">
    <source>
        <dbReference type="ARBA" id="ARBA00023192"/>
    </source>
</evidence>
<reference evidence="12" key="2">
    <citation type="submission" date="2020-02" db="EMBL/GenBank/DDBJ databases">
        <authorList>
            <person name="Studholme D.J."/>
        </authorList>
    </citation>
    <scope>NUCLEOTIDE SEQUENCE</scope>
    <source>
        <strain evidence="12">00238/432</strain>
    </source>
</reference>
<dbReference type="Pfam" id="PF26325">
    <property type="entry name" value="YhjD"/>
    <property type="match status" value="1"/>
</dbReference>
<feature type="binding site" evidence="8">
    <location>
        <begin position="252"/>
        <end position="256"/>
    </location>
    <ligand>
        <name>pyridoxal 5'-phosphate</name>
        <dbReference type="ChEBI" id="CHEBI:597326"/>
    </ligand>
</feature>
<evidence type="ECO:0000256" key="2">
    <source>
        <dbReference type="ARBA" id="ARBA00007103"/>
    </source>
</evidence>
<comment type="catalytic activity">
    <reaction evidence="10">
        <text>O-acetyl-L-serine + hydrogen sulfide = L-cysteine + acetate</text>
        <dbReference type="Rhea" id="RHEA:14829"/>
        <dbReference type="ChEBI" id="CHEBI:29919"/>
        <dbReference type="ChEBI" id="CHEBI:30089"/>
        <dbReference type="ChEBI" id="CHEBI:35235"/>
        <dbReference type="ChEBI" id="CHEBI:58340"/>
        <dbReference type="EC" id="2.5.1.47"/>
    </reaction>
</comment>
<dbReference type="InterPro" id="IPR005859">
    <property type="entry name" value="CysK"/>
</dbReference>
<dbReference type="SUPFAM" id="SSF53686">
    <property type="entry name" value="Tryptophan synthase beta subunit-like PLP-dependent enzymes"/>
    <property type="match status" value="1"/>
</dbReference>
<name>A0A8J4SGB0_9STRA</name>
<evidence type="ECO:0000313" key="12">
    <source>
        <dbReference type="EMBL" id="KAF4325259.1"/>
    </source>
</evidence>
<comment type="cofactor">
    <cofactor evidence="1 8 10">
        <name>pyridoxal 5'-phosphate</name>
        <dbReference type="ChEBI" id="CHEBI:597326"/>
    </cofactor>
</comment>
<feature type="binding site" evidence="8">
    <location>
        <position position="148"/>
    </location>
    <ligand>
        <name>pyridoxal 5'-phosphate</name>
        <dbReference type="ChEBI" id="CHEBI:597326"/>
    </ligand>
</feature>
<dbReference type="Pfam" id="PF00291">
    <property type="entry name" value="PALP"/>
    <property type="match status" value="1"/>
</dbReference>
<evidence type="ECO:0000256" key="5">
    <source>
        <dbReference type="ARBA" id="ARBA00022898"/>
    </source>
</evidence>
<keyword evidence="4 10" id="KW-0808">Transferase</keyword>
<reference evidence="12" key="1">
    <citation type="journal article" date="2015" name="Genom Data">
        <title>Draft genome sequences of Phytophthora kernoviae and Phytophthora ramorum lineage EU2 from Scotland.</title>
        <authorList>
            <person name="Sambles C."/>
            <person name="Schlenzig A."/>
            <person name="O'Neill P."/>
            <person name="Grant M."/>
            <person name="Studholme D.J."/>
        </authorList>
    </citation>
    <scope>NUCLEOTIDE SEQUENCE</scope>
    <source>
        <strain evidence="12">00238/432</strain>
    </source>
</reference>
<feature type="binding site" evidence="8">
    <location>
        <position position="340"/>
    </location>
    <ligand>
        <name>pyridoxal 5'-phosphate</name>
        <dbReference type="ChEBI" id="CHEBI:597326"/>
    </ligand>
</feature>
<dbReference type="FunFam" id="3.40.50.1100:FF:000002">
    <property type="entry name" value="Cysteine synthase"/>
    <property type="match status" value="1"/>
</dbReference>
<dbReference type="EMBL" id="AOFI03000007">
    <property type="protein sequence ID" value="KAF4325259.1"/>
    <property type="molecule type" value="Genomic_DNA"/>
</dbReference>
<protein>
    <recommendedName>
        <fullName evidence="10">Cysteine synthase</fullName>
        <ecNumber evidence="10">2.5.1.47</ecNumber>
    </recommendedName>
</protein>
<feature type="domain" description="Tryptophan synthase beta chain-like PALP" evidence="11">
    <location>
        <begin position="81"/>
        <end position="367"/>
    </location>
</feature>
<organism evidence="12 13">
    <name type="scientific">Phytophthora kernoviae 00238/432</name>
    <dbReference type="NCBI Taxonomy" id="1284355"/>
    <lineage>
        <taxon>Eukaryota</taxon>
        <taxon>Sar</taxon>
        <taxon>Stramenopiles</taxon>
        <taxon>Oomycota</taxon>
        <taxon>Peronosporomycetes</taxon>
        <taxon>Peronosporales</taxon>
        <taxon>Peronosporaceae</taxon>
        <taxon>Phytophthora</taxon>
    </lineage>
</organism>
<evidence type="ECO:0000256" key="1">
    <source>
        <dbReference type="ARBA" id="ARBA00001933"/>
    </source>
</evidence>
<evidence type="ECO:0000256" key="9">
    <source>
        <dbReference type="PIRSR" id="PIRSR605856-51"/>
    </source>
</evidence>
<accession>A0A8J4SGB0</accession>
<dbReference type="FunFam" id="3.40.50.1100:FF:000006">
    <property type="entry name" value="Cysteine synthase"/>
    <property type="match status" value="1"/>
</dbReference>
<dbReference type="EC" id="2.5.1.47" evidence="10"/>
<evidence type="ECO:0000256" key="10">
    <source>
        <dbReference type="RuleBase" id="RU003985"/>
    </source>
</evidence>
<evidence type="ECO:0000256" key="3">
    <source>
        <dbReference type="ARBA" id="ARBA00022605"/>
    </source>
</evidence>
<dbReference type="InterPro" id="IPR001216">
    <property type="entry name" value="P-phosphate_BS"/>
</dbReference>
<comment type="caution">
    <text evidence="12">The sequence shown here is derived from an EMBL/GenBank/DDBJ whole genome shotgun (WGS) entry which is preliminary data.</text>
</comment>
<keyword evidence="3 10" id="KW-0028">Amino-acid biosynthesis</keyword>
<dbReference type="CDD" id="cd01561">
    <property type="entry name" value="CBS_like"/>
    <property type="match status" value="1"/>
</dbReference>
<dbReference type="InterPro" id="IPR005856">
    <property type="entry name" value="Cys_synth"/>
</dbReference>
<dbReference type="GO" id="GO:0004124">
    <property type="term" value="F:cysteine synthase activity"/>
    <property type="evidence" value="ECO:0007669"/>
    <property type="project" value="UniProtKB-UniRule"/>
</dbReference>
<evidence type="ECO:0000256" key="8">
    <source>
        <dbReference type="PIRSR" id="PIRSR605856-50"/>
    </source>
</evidence>
<sequence>MVVRTLLLDVLERDIRTLDTLQLKMPEVYILSLTRIQNQVLKEMLTLRKQMRTRGVKVLEEKRQADGIETQYLCRGIAADVTELIGQTPAVRLNRLTGSDSADVYVKLEYFNPSGSVKDRAAYNLIVQAERAGLLLPGATIIEPTSGNTGIGLAMNAAAKGYKAILIMPDNMSKERINILKAYGADVVLTPAAERMPGAIRKAKELQADIPGSFIPQQFENQANPDIHRITTAPEIMQQMEGKLDAFIATAGTGGTITGTGEELRKQLPDIRIYAVEPKGSPVLSGGEPGPHKLVGTSPGFIPDILNTDVWDAIIQVSDEDALDTMRQLAAREGLLLGPSSGASVWASLRIARELGPGHRVLCIAPDTGERYLSMGIF</sequence>
<gene>
    <name evidence="12" type="ORF">G195_001320</name>
</gene>
<evidence type="ECO:0000313" key="13">
    <source>
        <dbReference type="Proteomes" id="UP000702964"/>
    </source>
</evidence>
<dbReference type="NCBIfam" id="TIGR01139">
    <property type="entry name" value="cysK"/>
    <property type="match status" value="1"/>
</dbReference>
<proteinExistence type="inferred from homology"/>
<feature type="modified residue" description="N6-(pyridoxal phosphate)lysine" evidence="9">
    <location>
        <position position="118"/>
    </location>
</feature>
<comment type="similarity">
    <text evidence="2 10">Belongs to the cysteine synthase/cystathionine beta-synthase family.</text>
</comment>
<keyword evidence="5 8" id="KW-0663">Pyridoxal phosphate</keyword>
<dbReference type="InterPro" id="IPR036052">
    <property type="entry name" value="TrpB-like_PALP_sf"/>
</dbReference>
<dbReference type="GO" id="GO:0050017">
    <property type="term" value="F:L-3-cyanoalanine synthase activity"/>
    <property type="evidence" value="ECO:0007669"/>
    <property type="project" value="UniProtKB-EC"/>
</dbReference>